<reference evidence="9" key="1">
    <citation type="submission" date="2022-11" db="UniProtKB">
        <authorList>
            <consortium name="EnsemblMetazoa"/>
        </authorList>
    </citation>
    <scope>IDENTIFICATION</scope>
</reference>
<evidence type="ECO:0000256" key="1">
    <source>
        <dbReference type="ARBA" id="ARBA00004173"/>
    </source>
</evidence>
<protein>
    <recommendedName>
        <fullName evidence="7">von Willebrand factor A domain-containing protein 8</fullName>
    </recommendedName>
</protein>
<dbReference type="GeneID" id="119723386"/>
<sequence length="1899" mass="210347">MLGLRIASMSAEKSLRRLRHLRGVLAGGSSLSGGRISPVLRACYSSDGKVSIGDVSRTLKAPANPELVPIKHLSDGLPQSVMRHLRWIMQKDALGQDVFLIGPPGPLRRAIAMQYLELTKREVEYLALTRDTTESDLKQRREIKDGTAFYIDQCAVRAATQGRILVIEGVEKAERNVLPVLNNLLENREMQLEDGRFLVAADRYDKLLKDHSQEELDAWKLVRVSEDFRVIALGLPVPRYRGNPLDPPLRSRFQARDINPLPFKDHLELLNALGSSLASDKVPQMLSFATALRSQELATLSLPDFPIDNLASIVKIMDSVPNMSAQKLLYHLYPYSVFLPKEARSVVLDALRRFELLEAKDGNLPNQRAVSVQPTNHNDAPMATVTVGSKGESFQVQVPAGTTEPRPHHEHQRFITTPSHEGVLADLLLSHSVQDFCIIGPKGCGKSVLTRKFADIMGYKMEPVMLYQDMTSRDLLQQRGTLPNGDTTWRLAPLITAALEGSIALLDGLHRVNPSTLAVLHRLVHDREISLFDGTRLLRNDRYQALKEQSGLTDEQMQERFIFPIHPSFRIVALAEPPVIGSSTQQWLNPELLTLFLYHHLRPLSMAEEMDVIQGMVPNTNLATLESLLKLTHLLRNSGDTTLQSLSSSLSTRNLLRIARRLSSYPEEGLHEAINKACLSRFLPALARQALDKALKDNGIEPQLAAEDVDIERALSCEVKNGKLRIGDTEMAVFNPDNMMMVPDTLFYDNVQHLNIMAAMLKDFILGEHLLLVGNQGVGKNKIVDRFLHLLNKPRQYIQLHRDTTVQSLTLQPNVQDGIIIYEDSPLVRAVKQGQVLIIDEADKAPTNVTCILKSLVESGEMVLADGRKIVAEGALASSTENTIFTHPDFRMIVLANRPGFPFLGNDFFGALGDIFSCHAVDNPSMESEMTMLRRYGPDVPETTLRKLVSAFSELREMADQGLITYPYSTREVVNMVKHLQKFPQEGLASVVNNVFDFDVYNKEMREQVIQALHKHGIPVGADPGNVQLAKEFPLPAAQLTSQWHFGSQGSSHRKMLCPVEERKLRVKGPVQLGVREFPLERVEARSLGFSELVASWQIPLSETTRVCDVVASKYSTVGPIHVLTSNPICLYSMKPHGKTIRFLDLYDIFPGLGPKPIAIAALGEQLAGHVLLHEQINNNILLINTSNGATSRLYLTSPLETAKDIIGRRLTSSSEVKGHRMCGDLADKHLVVFYQEEGDRLDVVDLLNGNAYSLQLPFHLDTMFMPSPDNWLLTEAKTQKKFLLSRLSPDSPVNQLSSIFETKPTSAATDSDSFGTSDDSSLVISSEGLTSSDLSAAVGQTIDSPNRVLADKSNYGAVAVGFPELTSTIDVYTVPRGPTPADEESHKGDTFLNAMKISRSKVETEAPASLLPEVSQVARIVPSQRAPEEVFPDGKVPPNVAGCIEVADLARHKVKYIPVPSPSLSVQGYMPWASTSSQKVAMATSGGSHVVTVDTSGMVRVWETGSYQLGKSLDEWYKLIGREDRHLQITTEKETTQDLQNITPKHGKVDPTSQPHVGGGTWAGGSGGVGTAGMGGAGGPYRLDGGHDVTQVTQVQKDMVPPEVLLAAREMAQKAFKDRLKEIQMSEFDAEMYERFSSGVRRQVTSLRVVLDSLQAKGKERQWMKHQTAGDLDEAKLIEGLTGERAIYKRRGEQDPELGSPQLKPKRLRLIVDVSGSMYRFNGYDGRLERVMESALMLMEAFEGYEKKFAYEIYGHSGDDYETPFVLSKKLPSNNKERLDVIKTMNAHAQFCMSGDNTLEATKHAIETITKDEGDEYFVIVLSDANFDRYGISPALFGRTLTADEEVNAYAIFIGSLGNQADVLVRNLPAGRGFVCLDTKNIPQILQQIFTSTLLSTR</sequence>
<feature type="domain" description="VWFA" evidence="8">
    <location>
        <begin position="1708"/>
        <end position="1890"/>
    </location>
</feature>
<dbReference type="InterPro" id="IPR002035">
    <property type="entry name" value="VWF_A"/>
</dbReference>
<dbReference type="PANTHER" id="PTHR21610">
    <property type="entry name" value="VON WILLEBRAND FACTOR A DOMAIN-CONTAINING PROTEIN 8"/>
    <property type="match status" value="1"/>
</dbReference>
<dbReference type="OMA" id="GTHIVHP"/>
<organism evidence="9 10">
    <name type="scientific">Patiria miniata</name>
    <name type="common">Bat star</name>
    <name type="synonym">Asterina miniata</name>
    <dbReference type="NCBI Taxonomy" id="46514"/>
    <lineage>
        <taxon>Eukaryota</taxon>
        <taxon>Metazoa</taxon>
        <taxon>Echinodermata</taxon>
        <taxon>Eleutherozoa</taxon>
        <taxon>Asterozoa</taxon>
        <taxon>Asteroidea</taxon>
        <taxon>Valvatacea</taxon>
        <taxon>Valvatida</taxon>
        <taxon>Asterinidae</taxon>
        <taxon>Patiria</taxon>
    </lineage>
</organism>
<dbReference type="GO" id="GO:0016887">
    <property type="term" value="F:ATP hydrolysis activity"/>
    <property type="evidence" value="ECO:0007669"/>
    <property type="project" value="InterPro"/>
</dbReference>
<dbReference type="Gene3D" id="3.40.50.300">
    <property type="entry name" value="P-loop containing nucleotide triphosphate hydrolases"/>
    <property type="match status" value="3"/>
</dbReference>
<dbReference type="SUPFAM" id="SSF52540">
    <property type="entry name" value="P-loop containing nucleoside triphosphate hydrolases"/>
    <property type="match status" value="3"/>
</dbReference>
<keyword evidence="4" id="KW-0809">Transit peptide</keyword>
<keyword evidence="5" id="KW-0496">Mitochondrion</keyword>
<dbReference type="InterPro" id="IPR039891">
    <property type="entry name" value="VWA8"/>
</dbReference>
<comment type="function">
    <text evidence="6">Exhibits ATPase activity in vitro.</text>
</comment>
<evidence type="ECO:0000256" key="4">
    <source>
        <dbReference type="ARBA" id="ARBA00022946"/>
    </source>
</evidence>
<dbReference type="SMART" id="SM00327">
    <property type="entry name" value="VWA"/>
    <property type="match status" value="1"/>
</dbReference>
<evidence type="ECO:0000256" key="7">
    <source>
        <dbReference type="ARBA" id="ARBA00070377"/>
    </source>
</evidence>
<evidence type="ECO:0000313" key="10">
    <source>
        <dbReference type="Proteomes" id="UP000887568"/>
    </source>
</evidence>
<evidence type="ECO:0000256" key="2">
    <source>
        <dbReference type="ARBA" id="ARBA00022741"/>
    </source>
</evidence>
<dbReference type="CTD" id="23078"/>
<accession>A0A913ZDS1</accession>
<name>A0A913ZDS1_PATMI</name>
<keyword evidence="2" id="KW-0547">Nucleotide-binding</keyword>
<keyword evidence="10" id="KW-1185">Reference proteome</keyword>
<dbReference type="Proteomes" id="UP000887568">
    <property type="component" value="Unplaced"/>
</dbReference>
<dbReference type="SMART" id="SM00382">
    <property type="entry name" value="AAA"/>
    <property type="match status" value="2"/>
</dbReference>
<dbReference type="RefSeq" id="XP_038049927.1">
    <property type="nucleotide sequence ID" value="XM_038193999.1"/>
</dbReference>
<evidence type="ECO:0000256" key="6">
    <source>
        <dbReference type="ARBA" id="ARBA00055988"/>
    </source>
</evidence>
<dbReference type="PANTHER" id="PTHR21610:SF9">
    <property type="entry name" value="VON WILLEBRAND FACTOR A DOMAIN-CONTAINING PROTEIN 8"/>
    <property type="match status" value="1"/>
</dbReference>
<dbReference type="GO" id="GO:0005524">
    <property type="term" value="F:ATP binding"/>
    <property type="evidence" value="ECO:0007669"/>
    <property type="project" value="UniProtKB-KW"/>
</dbReference>
<dbReference type="GO" id="GO:0005739">
    <property type="term" value="C:mitochondrion"/>
    <property type="evidence" value="ECO:0007669"/>
    <property type="project" value="UniProtKB-SubCell"/>
</dbReference>
<proteinExistence type="predicted"/>
<dbReference type="OrthoDB" id="5186at2759"/>
<dbReference type="EnsemblMetazoa" id="XM_038193999.1">
    <property type="protein sequence ID" value="XP_038049927.1"/>
    <property type="gene ID" value="LOC119723386"/>
</dbReference>
<dbReference type="InterPro" id="IPR036465">
    <property type="entry name" value="vWFA_dom_sf"/>
</dbReference>
<dbReference type="SUPFAM" id="SSF53300">
    <property type="entry name" value="vWA-like"/>
    <property type="match status" value="1"/>
</dbReference>
<comment type="subcellular location">
    <subcellularLocation>
        <location evidence="1">Mitochondrion</location>
    </subcellularLocation>
</comment>
<dbReference type="InterPro" id="IPR011704">
    <property type="entry name" value="ATPase_dyneun-rel_AAA"/>
</dbReference>
<evidence type="ECO:0000256" key="5">
    <source>
        <dbReference type="ARBA" id="ARBA00023128"/>
    </source>
</evidence>
<evidence type="ECO:0000313" key="9">
    <source>
        <dbReference type="EnsemblMetazoa" id="XP_038049927.1"/>
    </source>
</evidence>
<dbReference type="Pfam" id="PF07728">
    <property type="entry name" value="AAA_5"/>
    <property type="match status" value="3"/>
</dbReference>
<evidence type="ECO:0000259" key="8">
    <source>
        <dbReference type="PROSITE" id="PS50234"/>
    </source>
</evidence>
<dbReference type="FunFam" id="3.40.50.300:FF:000663">
    <property type="entry name" value="von Willebrand factor A domain containing 8"/>
    <property type="match status" value="1"/>
</dbReference>
<dbReference type="FunFam" id="3.40.50.300:FF:000587">
    <property type="entry name" value="von Willebrand factor A domain containing 8"/>
    <property type="match status" value="1"/>
</dbReference>
<evidence type="ECO:0000256" key="3">
    <source>
        <dbReference type="ARBA" id="ARBA00022840"/>
    </source>
</evidence>
<dbReference type="Gene3D" id="3.40.50.410">
    <property type="entry name" value="von Willebrand factor, type A domain"/>
    <property type="match status" value="1"/>
</dbReference>
<dbReference type="PROSITE" id="PS50234">
    <property type="entry name" value="VWFA"/>
    <property type="match status" value="1"/>
</dbReference>
<keyword evidence="3" id="KW-0067">ATP-binding</keyword>
<dbReference type="InterPro" id="IPR027417">
    <property type="entry name" value="P-loop_NTPase"/>
</dbReference>
<dbReference type="InterPro" id="IPR003593">
    <property type="entry name" value="AAA+_ATPase"/>
</dbReference>